<keyword evidence="9" id="KW-1185">Reference proteome</keyword>
<evidence type="ECO:0000256" key="4">
    <source>
        <dbReference type="ARBA" id="ARBA00022777"/>
    </source>
</evidence>
<evidence type="ECO:0000259" key="6">
    <source>
        <dbReference type="PROSITE" id="PS50011"/>
    </source>
</evidence>
<dbReference type="Pfam" id="PF00069">
    <property type="entry name" value="Pkinase"/>
    <property type="match status" value="1"/>
</dbReference>
<evidence type="ECO:0000256" key="1">
    <source>
        <dbReference type="ARBA" id="ARBA00022527"/>
    </source>
</evidence>
<keyword evidence="3" id="KW-0547">Nucleotide-binding</keyword>
<accession>A0ABN9AZ26</accession>
<keyword evidence="1" id="KW-0723">Serine/threonine-protein kinase</keyword>
<keyword evidence="4" id="KW-0418">Kinase</keyword>
<protein>
    <recommendedName>
        <fullName evidence="6">Protein kinase domain-containing protein</fullName>
    </recommendedName>
</protein>
<dbReference type="PROSITE" id="PS50011">
    <property type="entry name" value="PROTEIN_KINASE_DOM"/>
    <property type="match status" value="1"/>
</dbReference>
<dbReference type="InterPro" id="IPR000719">
    <property type="entry name" value="Prot_kinase_dom"/>
</dbReference>
<dbReference type="SUPFAM" id="SSF56112">
    <property type="entry name" value="Protein kinase-like (PK-like)"/>
    <property type="match status" value="1"/>
</dbReference>
<dbReference type="Gene3D" id="1.10.510.10">
    <property type="entry name" value="Transferase(Phosphotransferase) domain 1"/>
    <property type="match status" value="1"/>
</dbReference>
<evidence type="ECO:0000256" key="2">
    <source>
        <dbReference type="ARBA" id="ARBA00022679"/>
    </source>
</evidence>
<keyword evidence="5" id="KW-0067">ATP-binding</keyword>
<sequence>MEFLGGGDLEKFIRDSAPLDEVTLRCVTAEILCGLQHLHSLQIVHRDLKPENILLDNAGHVKIADFGLSAMFVTEKNRVKSCVGTLCYMAPEVYYQRPYYYPADYFSFGIIVYEMALGEHPFYTGQETEEQLVTSMYATEPYFLRHLNFYLQDLLLRLLRHDQEQRAHLVCNLRSHPFFKGIDWEEIEEGPSLVQSTLEPILKEPLQEIIEVDTFLSKDLEMPIDSLHQEYFKAFEYISERMKARQA</sequence>
<reference evidence="7" key="1">
    <citation type="submission" date="2023-05" db="EMBL/GenBank/DDBJ databases">
        <authorList>
            <person name="Stuckert A."/>
        </authorList>
    </citation>
    <scope>NUCLEOTIDE SEQUENCE</scope>
</reference>
<name>A0ABN9AZ26_9NEOB</name>
<evidence type="ECO:0000313" key="9">
    <source>
        <dbReference type="Proteomes" id="UP001162483"/>
    </source>
</evidence>
<comment type="caution">
    <text evidence="7">The sequence shown here is derived from an EMBL/GenBank/DDBJ whole genome shotgun (WGS) entry which is preliminary data.</text>
</comment>
<evidence type="ECO:0000256" key="3">
    <source>
        <dbReference type="ARBA" id="ARBA00022741"/>
    </source>
</evidence>
<keyword evidence="2" id="KW-0808">Transferase</keyword>
<evidence type="ECO:0000256" key="5">
    <source>
        <dbReference type="ARBA" id="ARBA00022840"/>
    </source>
</evidence>
<dbReference type="PANTHER" id="PTHR24351">
    <property type="entry name" value="RIBOSOMAL PROTEIN S6 KINASE"/>
    <property type="match status" value="1"/>
</dbReference>
<dbReference type="SMART" id="SM00220">
    <property type="entry name" value="S_TKc"/>
    <property type="match status" value="1"/>
</dbReference>
<dbReference type="InterPro" id="IPR001245">
    <property type="entry name" value="Ser-Thr/Tyr_kinase_cat_dom"/>
</dbReference>
<dbReference type="InterPro" id="IPR011009">
    <property type="entry name" value="Kinase-like_dom_sf"/>
</dbReference>
<dbReference type="InterPro" id="IPR008271">
    <property type="entry name" value="Ser/Thr_kinase_AS"/>
</dbReference>
<dbReference type="Proteomes" id="UP001162483">
    <property type="component" value="Unassembled WGS sequence"/>
</dbReference>
<dbReference type="EMBL" id="CATNWA010001404">
    <property type="protein sequence ID" value="CAI9540155.1"/>
    <property type="molecule type" value="Genomic_DNA"/>
</dbReference>
<dbReference type="PROSITE" id="PS00108">
    <property type="entry name" value="PROTEIN_KINASE_ST"/>
    <property type="match status" value="1"/>
</dbReference>
<gene>
    <name evidence="7" type="ORF">SPARVUS_LOCUS1703741</name>
    <name evidence="8" type="ORF">SPARVUS_LOCUS1703742</name>
</gene>
<evidence type="ECO:0000313" key="7">
    <source>
        <dbReference type="EMBL" id="CAI9540155.1"/>
    </source>
</evidence>
<feature type="domain" description="Protein kinase" evidence="6">
    <location>
        <begin position="1"/>
        <end position="179"/>
    </location>
</feature>
<proteinExistence type="predicted"/>
<evidence type="ECO:0000313" key="8">
    <source>
        <dbReference type="EMBL" id="CAI9540156.1"/>
    </source>
</evidence>
<dbReference type="PRINTS" id="PR00109">
    <property type="entry name" value="TYRKINASE"/>
</dbReference>
<organism evidence="7 9">
    <name type="scientific">Staurois parvus</name>
    <dbReference type="NCBI Taxonomy" id="386267"/>
    <lineage>
        <taxon>Eukaryota</taxon>
        <taxon>Metazoa</taxon>
        <taxon>Chordata</taxon>
        <taxon>Craniata</taxon>
        <taxon>Vertebrata</taxon>
        <taxon>Euteleostomi</taxon>
        <taxon>Amphibia</taxon>
        <taxon>Batrachia</taxon>
        <taxon>Anura</taxon>
        <taxon>Neobatrachia</taxon>
        <taxon>Ranoidea</taxon>
        <taxon>Ranidae</taxon>
        <taxon>Staurois</taxon>
    </lineage>
</organism>
<dbReference type="EMBL" id="CATNWA010001404">
    <property type="protein sequence ID" value="CAI9540156.1"/>
    <property type="molecule type" value="Genomic_DNA"/>
</dbReference>